<feature type="transmembrane region" description="Helical" evidence="2">
    <location>
        <begin position="116"/>
        <end position="133"/>
    </location>
</feature>
<evidence type="ECO:0000313" key="3">
    <source>
        <dbReference type="EMBL" id="SDQ82021.1"/>
    </source>
</evidence>
<feature type="transmembrane region" description="Helical" evidence="2">
    <location>
        <begin position="139"/>
        <end position="161"/>
    </location>
</feature>
<feature type="transmembrane region" description="Helical" evidence="2">
    <location>
        <begin position="403"/>
        <end position="422"/>
    </location>
</feature>
<reference evidence="3 4" key="1">
    <citation type="submission" date="2016-10" db="EMBL/GenBank/DDBJ databases">
        <authorList>
            <person name="de Groot N.N."/>
        </authorList>
    </citation>
    <scope>NUCLEOTIDE SEQUENCE [LARGE SCALE GENOMIC DNA]</scope>
    <source>
        <strain evidence="3 4">DSM 20117</strain>
    </source>
</reference>
<dbReference type="PANTHER" id="PTHR23523">
    <property type="match status" value="1"/>
</dbReference>
<dbReference type="InterPro" id="IPR052524">
    <property type="entry name" value="MFS_Cyanate_Porter"/>
</dbReference>
<dbReference type="RefSeq" id="WP_083339737.1">
    <property type="nucleotide sequence ID" value="NZ_FNKH01000002.1"/>
</dbReference>
<feature type="transmembrane region" description="Helical" evidence="2">
    <location>
        <begin position="339"/>
        <end position="359"/>
    </location>
</feature>
<organism evidence="3 4">
    <name type="scientific">Crystallibacter crystallopoietes</name>
    <dbReference type="NCBI Taxonomy" id="37928"/>
    <lineage>
        <taxon>Bacteria</taxon>
        <taxon>Bacillati</taxon>
        <taxon>Actinomycetota</taxon>
        <taxon>Actinomycetes</taxon>
        <taxon>Micrococcales</taxon>
        <taxon>Micrococcaceae</taxon>
        <taxon>Crystallibacter</taxon>
    </lineage>
</organism>
<feature type="transmembrane region" description="Helical" evidence="2">
    <location>
        <begin position="315"/>
        <end position="333"/>
    </location>
</feature>
<dbReference type="InterPro" id="IPR036259">
    <property type="entry name" value="MFS_trans_sf"/>
</dbReference>
<keyword evidence="2" id="KW-1133">Transmembrane helix</keyword>
<dbReference type="AlphaFoldDB" id="A0A1H1DZT4"/>
<feature type="transmembrane region" description="Helical" evidence="2">
    <location>
        <begin position="202"/>
        <end position="224"/>
    </location>
</feature>
<proteinExistence type="predicted"/>
<dbReference type="Gene3D" id="1.20.1250.20">
    <property type="entry name" value="MFS general substrate transporter like domains"/>
    <property type="match status" value="2"/>
</dbReference>
<gene>
    <name evidence="3" type="ORF">SAMN04489742_2696</name>
</gene>
<evidence type="ECO:0000256" key="2">
    <source>
        <dbReference type="SAM" id="Phobius"/>
    </source>
</evidence>
<feature type="transmembrane region" description="Helical" evidence="2">
    <location>
        <begin position="173"/>
        <end position="196"/>
    </location>
</feature>
<keyword evidence="2" id="KW-0812">Transmembrane</keyword>
<dbReference type="InterPro" id="IPR011701">
    <property type="entry name" value="MFS"/>
</dbReference>
<name>A0A1H1DZT4_9MICC</name>
<dbReference type="GO" id="GO:0022857">
    <property type="term" value="F:transmembrane transporter activity"/>
    <property type="evidence" value="ECO:0007669"/>
    <property type="project" value="InterPro"/>
</dbReference>
<evidence type="ECO:0000313" key="4">
    <source>
        <dbReference type="Proteomes" id="UP000181917"/>
    </source>
</evidence>
<feature type="transmembrane region" description="Helical" evidence="2">
    <location>
        <begin position="249"/>
        <end position="270"/>
    </location>
</feature>
<dbReference type="PANTHER" id="PTHR23523:SF2">
    <property type="entry name" value="2-NITROIMIDAZOLE TRANSPORTER"/>
    <property type="match status" value="1"/>
</dbReference>
<dbReference type="EMBL" id="FNKH01000002">
    <property type="protein sequence ID" value="SDQ82021.1"/>
    <property type="molecule type" value="Genomic_DNA"/>
</dbReference>
<protein>
    <submittedName>
        <fullName evidence="3">MFS transporter, CP family, cyanate transporter</fullName>
    </submittedName>
</protein>
<feature type="transmembrane region" description="Helical" evidence="2">
    <location>
        <begin position="379"/>
        <end position="397"/>
    </location>
</feature>
<feature type="region of interest" description="Disordered" evidence="1">
    <location>
        <begin position="428"/>
        <end position="461"/>
    </location>
</feature>
<feature type="compositionally biased region" description="Basic residues" evidence="1">
    <location>
        <begin position="437"/>
        <end position="453"/>
    </location>
</feature>
<feature type="transmembrane region" description="Helical" evidence="2">
    <location>
        <begin position="45"/>
        <end position="72"/>
    </location>
</feature>
<evidence type="ECO:0000256" key="1">
    <source>
        <dbReference type="SAM" id="MobiDB-lite"/>
    </source>
</evidence>
<dbReference type="Proteomes" id="UP000181917">
    <property type="component" value="Unassembled WGS sequence"/>
</dbReference>
<feature type="transmembrane region" description="Helical" evidence="2">
    <location>
        <begin position="84"/>
        <end position="104"/>
    </location>
</feature>
<keyword evidence="4" id="KW-1185">Reference proteome</keyword>
<dbReference type="SUPFAM" id="SSF103473">
    <property type="entry name" value="MFS general substrate transporter"/>
    <property type="match status" value="1"/>
</dbReference>
<dbReference type="STRING" id="37928.SAMN04489742_2696"/>
<accession>A0A1H1DZT4</accession>
<keyword evidence="2" id="KW-0472">Membrane</keyword>
<dbReference type="OrthoDB" id="5317164at2"/>
<feature type="transmembrane region" description="Helical" evidence="2">
    <location>
        <begin position="282"/>
        <end position="303"/>
    </location>
</feature>
<sequence>MSSRITQAPLHEPANENLGEVLDETLAPELDERQIAPKPATPKRLAAFLAIAAVVLIGLNLRVGVASAAALFHDLQLLLGYGPLVAATLPSIPVICFAVAGAATSWLSRLVGLERAIAVALTLLTAGLALRVVDSVSMLLLGTVVSMSGLAICNVAMPSFIRKHFAHRTSTMTGVYTITMSIGATTAAALSVPVAMQLNSPVMGLASWSLLAIVALLAFIPLAVAGKPRPVAETGAGVSPWPLLLTRKGLLITGLFTVQALLVYTIISWLPSILIARGLDPASAGLMLGALQLISIPAVVLVLAMASKPRLLRPAFMVSTGASFLGYTCLLVTPDQLVLVPVLLIGIGFSVFPIVMVVISRSGSNAAETTAMSTLAQSVGYLVATVGPFGLGLLHAATGGWTLSLELMVGVAVLQLFLAYWLSAGGGAGSAGGRGAGRGRVRSGGRGRGRLRGRRGEGSQA</sequence>
<dbReference type="Pfam" id="PF07690">
    <property type="entry name" value="MFS_1"/>
    <property type="match status" value="1"/>
</dbReference>